<comment type="similarity">
    <text evidence="6">Belongs to the RuvA family.</text>
</comment>
<dbReference type="Pfam" id="PF14520">
    <property type="entry name" value="HHH_5"/>
    <property type="match status" value="1"/>
</dbReference>
<evidence type="ECO:0000259" key="7">
    <source>
        <dbReference type="SMART" id="SM00278"/>
    </source>
</evidence>
<sequence length="199" mass="22564">MFEYLKGELTLKKLEYAVVDINGIGYKVNISLKTYEKLVLGEKTKLYIYNYIREDMFKLIGFAEEKERNLFEILINVNGIGVSLALAILSTFDVEDMRDIVSREDVKLLTKVPKLGIKKAQKLIVDVKDKLKGLQLEEGASGSTASKGIQIEEELYMALESLGYSKKDIEKLVTREEIMAYEGIEAAIKDVLKKIQSKL</sequence>
<dbReference type="GO" id="GO:0009378">
    <property type="term" value="F:four-way junction helicase activity"/>
    <property type="evidence" value="ECO:0007669"/>
    <property type="project" value="InterPro"/>
</dbReference>
<comment type="function">
    <text evidence="6">The RuvA-RuvB-RuvC complex processes Holliday junction (HJ) DNA during genetic recombination and DNA repair, while the RuvA-RuvB complex plays an important role in the rescue of blocked DNA replication forks via replication fork reversal (RFR). RuvA specifically binds to HJ cruciform DNA, conferring on it an open structure. The RuvB hexamer acts as an ATP-dependent pump, pulling dsDNA into and through the RuvAB complex. HJ branch migration allows RuvC to scan DNA until it finds its consensus sequence, where it cleaves and resolves the cruciform DNA.</text>
</comment>
<dbReference type="CDD" id="cd14332">
    <property type="entry name" value="UBA_RuvA_C"/>
    <property type="match status" value="1"/>
</dbReference>
<comment type="caution">
    <text evidence="6">Lacks conserved residue(s) required for the propagation of feature annotation.</text>
</comment>
<dbReference type="HOGENOM" id="CLU_087936_3_0_0"/>
<evidence type="ECO:0000256" key="3">
    <source>
        <dbReference type="ARBA" id="ARBA00023125"/>
    </source>
</evidence>
<feature type="domain" description="Helix-hairpin-helix DNA-binding motif class 1" evidence="7">
    <location>
        <begin position="72"/>
        <end position="91"/>
    </location>
</feature>
<dbReference type="KEGG" id="ipo:Ilyop_0411"/>
<name>E3HB48_ILYPC</name>
<comment type="domain">
    <text evidence="6">Has three domains with a flexible linker between the domains II and III and assumes an 'L' shape. Domain III is highly mobile and contacts RuvB.</text>
</comment>
<comment type="subcellular location">
    <subcellularLocation>
        <location evidence="6">Cytoplasm</location>
    </subcellularLocation>
</comment>
<dbReference type="SUPFAM" id="SSF47781">
    <property type="entry name" value="RuvA domain 2-like"/>
    <property type="match status" value="1"/>
</dbReference>
<dbReference type="GO" id="GO:0005737">
    <property type="term" value="C:cytoplasm"/>
    <property type="evidence" value="ECO:0007669"/>
    <property type="project" value="UniProtKB-SubCell"/>
</dbReference>
<evidence type="ECO:0000313" key="8">
    <source>
        <dbReference type="EMBL" id="ADO82199.1"/>
    </source>
</evidence>
<dbReference type="RefSeq" id="WP_013386869.1">
    <property type="nucleotide sequence ID" value="NC_014632.1"/>
</dbReference>
<evidence type="ECO:0000313" key="9">
    <source>
        <dbReference type="Proteomes" id="UP000006875"/>
    </source>
</evidence>
<evidence type="ECO:0000256" key="2">
    <source>
        <dbReference type="ARBA" id="ARBA00022763"/>
    </source>
</evidence>
<dbReference type="InterPro" id="IPR012340">
    <property type="entry name" value="NA-bd_OB-fold"/>
</dbReference>
<dbReference type="InterPro" id="IPR000085">
    <property type="entry name" value="RuvA"/>
</dbReference>
<feature type="domain" description="Helix-hairpin-helix DNA-binding motif class 1" evidence="7">
    <location>
        <begin position="107"/>
        <end position="126"/>
    </location>
</feature>
<dbReference type="InterPro" id="IPR011114">
    <property type="entry name" value="RuvA_C"/>
</dbReference>
<evidence type="ECO:0000256" key="1">
    <source>
        <dbReference type="ARBA" id="ARBA00022490"/>
    </source>
</evidence>
<dbReference type="Gene3D" id="2.40.50.140">
    <property type="entry name" value="Nucleic acid-binding proteins"/>
    <property type="match status" value="1"/>
</dbReference>
<dbReference type="GO" id="GO:0006310">
    <property type="term" value="P:DNA recombination"/>
    <property type="evidence" value="ECO:0007669"/>
    <property type="project" value="UniProtKB-UniRule"/>
</dbReference>
<evidence type="ECO:0000256" key="6">
    <source>
        <dbReference type="HAMAP-Rule" id="MF_00031"/>
    </source>
</evidence>
<keyword evidence="8" id="KW-0547">Nucleotide-binding</keyword>
<dbReference type="GO" id="GO:0048476">
    <property type="term" value="C:Holliday junction resolvase complex"/>
    <property type="evidence" value="ECO:0007669"/>
    <property type="project" value="UniProtKB-UniRule"/>
</dbReference>
<keyword evidence="5 6" id="KW-0234">DNA repair</keyword>
<keyword evidence="8" id="KW-0378">Hydrolase</keyword>
<gene>
    <name evidence="6" type="primary">ruvA</name>
    <name evidence="8" type="ordered locus">Ilyop_0411</name>
</gene>
<dbReference type="EMBL" id="CP002281">
    <property type="protein sequence ID" value="ADO82199.1"/>
    <property type="molecule type" value="Genomic_DNA"/>
</dbReference>
<keyword evidence="8" id="KW-0067">ATP-binding</keyword>
<feature type="region of interest" description="Domain III" evidence="6">
    <location>
        <begin position="144"/>
        <end position="199"/>
    </location>
</feature>
<evidence type="ECO:0000256" key="5">
    <source>
        <dbReference type="ARBA" id="ARBA00023204"/>
    </source>
</evidence>
<dbReference type="InterPro" id="IPR013849">
    <property type="entry name" value="DNA_helicase_Holl-junc_RuvA_I"/>
</dbReference>
<dbReference type="GO" id="GO:0009379">
    <property type="term" value="C:Holliday junction helicase complex"/>
    <property type="evidence" value="ECO:0007669"/>
    <property type="project" value="InterPro"/>
</dbReference>
<proteinExistence type="inferred from homology"/>
<dbReference type="Gene3D" id="1.10.150.20">
    <property type="entry name" value="5' to 3' exonuclease, C-terminal subdomain"/>
    <property type="match status" value="1"/>
</dbReference>
<accession>E3HB48</accession>
<keyword evidence="9" id="KW-1185">Reference proteome</keyword>
<dbReference type="SUPFAM" id="SSF50249">
    <property type="entry name" value="Nucleic acid-binding proteins"/>
    <property type="match status" value="1"/>
</dbReference>
<dbReference type="eggNOG" id="COG0632">
    <property type="taxonomic scope" value="Bacteria"/>
</dbReference>
<keyword evidence="1 6" id="KW-0963">Cytoplasm</keyword>
<dbReference type="GO" id="GO:0006281">
    <property type="term" value="P:DNA repair"/>
    <property type="evidence" value="ECO:0007669"/>
    <property type="project" value="UniProtKB-UniRule"/>
</dbReference>
<dbReference type="InterPro" id="IPR003583">
    <property type="entry name" value="Hlx-hairpin-Hlx_DNA-bd_motif"/>
</dbReference>
<dbReference type="Pfam" id="PF01330">
    <property type="entry name" value="RuvA_N"/>
    <property type="match status" value="1"/>
</dbReference>
<keyword evidence="4 6" id="KW-0233">DNA recombination</keyword>
<dbReference type="OrthoDB" id="5293449at2"/>
<dbReference type="STRING" id="572544.Ilyop_0411"/>
<dbReference type="GO" id="GO:0000400">
    <property type="term" value="F:four-way junction DNA binding"/>
    <property type="evidence" value="ECO:0007669"/>
    <property type="project" value="UniProtKB-UniRule"/>
</dbReference>
<reference evidence="8 9" key="1">
    <citation type="journal article" date="2010" name="Stand. Genomic Sci.">
        <title>Complete genome sequence of Ilyobacter polytropus type strain (CuHbu1).</title>
        <authorList>
            <person name="Sikorski J."/>
            <person name="Chertkov O."/>
            <person name="Lapidus A."/>
            <person name="Nolan M."/>
            <person name="Lucas S."/>
            <person name="Del Rio T.G."/>
            <person name="Tice H."/>
            <person name="Cheng J.F."/>
            <person name="Tapia R."/>
            <person name="Han C."/>
            <person name="Goodwin L."/>
            <person name="Pitluck S."/>
            <person name="Liolios K."/>
            <person name="Ivanova N."/>
            <person name="Mavromatis K."/>
            <person name="Mikhailova N."/>
            <person name="Pati A."/>
            <person name="Chen A."/>
            <person name="Palaniappan K."/>
            <person name="Land M."/>
            <person name="Hauser L."/>
            <person name="Chang Y.J."/>
            <person name="Jeffries C.D."/>
            <person name="Brambilla E."/>
            <person name="Yasawong M."/>
            <person name="Rohde M."/>
            <person name="Pukall R."/>
            <person name="Spring S."/>
            <person name="Goker M."/>
            <person name="Woyke T."/>
            <person name="Bristow J."/>
            <person name="Eisen J.A."/>
            <person name="Markowitz V."/>
            <person name="Hugenholtz P."/>
            <person name="Kyrpides N.C."/>
            <person name="Klenk H.P."/>
        </authorList>
    </citation>
    <scope>NUCLEOTIDE SEQUENCE [LARGE SCALE GENOMIC DNA]</scope>
    <source>
        <strain evidence="9">ATCC 51220 / DSM 2926 / LMG 16218 / CuHBu1</strain>
    </source>
</reference>
<keyword evidence="2 6" id="KW-0227">DNA damage</keyword>
<dbReference type="Pfam" id="PF07499">
    <property type="entry name" value="RuvA_C"/>
    <property type="match status" value="1"/>
</dbReference>
<organism evidence="8 9">
    <name type="scientific">Ilyobacter polytropus (strain ATCC 51220 / DSM 2926 / LMG 16218 / CuHBu1)</name>
    <dbReference type="NCBI Taxonomy" id="572544"/>
    <lineage>
        <taxon>Bacteria</taxon>
        <taxon>Fusobacteriati</taxon>
        <taxon>Fusobacteriota</taxon>
        <taxon>Fusobacteriia</taxon>
        <taxon>Fusobacteriales</taxon>
        <taxon>Fusobacteriaceae</taxon>
        <taxon>Ilyobacter</taxon>
    </lineage>
</organism>
<dbReference type="NCBIfam" id="TIGR00084">
    <property type="entry name" value="ruvA"/>
    <property type="match status" value="1"/>
</dbReference>
<protein>
    <recommendedName>
        <fullName evidence="6">Holliday junction branch migration complex subunit RuvA</fullName>
    </recommendedName>
</protein>
<dbReference type="HAMAP" id="MF_00031">
    <property type="entry name" value="DNA_HJ_migration_RuvA"/>
    <property type="match status" value="1"/>
</dbReference>
<dbReference type="GO" id="GO:0005524">
    <property type="term" value="F:ATP binding"/>
    <property type="evidence" value="ECO:0007669"/>
    <property type="project" value="InterPro"/>
</dbReference>
<dbReference type="Proteomes" id="UP000006875">
    <property type="component" value="Chromosome"/>
</dbReference>
<keyword evidence="8" id="KW-0347">Helicase</keyword>
<dbReference type="InterPro" id="IPR010994">
    <property type="entry name" value="RuvA_2-like"/>
</dbReference>
<comment type="subunit">
    <text evidence="6">Homotetramer. Forms an RuvA(8)-RuvB(12)-Holliday junction (HJ) complex. HJ DNA is sandwiched between 2 RuvA tetramers; dsDNA enters through RuvA and exits via RuvB. An RuvB hexamer assembles on each DNA strand where it exits the tetramer. Each RuvB hexamer is contacted by two RuvA subunits (via domain III) on 2 adjacent RuvB subunits; this complex drives branch migration. In the full resolvosome a probable DNA-RuvA(4)-RuvB(12)-RuvC(2) complex forms which resolves the HJ.</text>
</comment>
<keyword evidence="3 6" id="KW-0238">DNA-binding</keyword>
<dbReference type="SMART" id="SM00278">
    <property type="entry name" value="HhH1"/>
    <property type="match status" value="2"/>
</dbReference>
<dbReference type="AlphaFoldDB" id="E3HB48"/>
<evidence type="ECO:0000256" key="4">
    <source>
        <dbReference type="ARBA" id="ARBA00023172"/>
    </source>
</evidence>